<name>A0A8S1XT91_PAROT</name>
<keyword evidence="2" id="KW-1185">Reference proteome</keyword>
<evidence type="ECO:0000313" key="1">
    <source>
        <dbReference type="EMBL" id="CAD8204429.1"/>
    </source>
</evidence>
<comment type="caution">
    <text evidence="1">The sequence shown here is derived from an EMBL/GenBank/DDBJ whole genome shotgun (WGS) entry which is preliminary data.</text>
</comment>
<dbReference type="Proteomes" id="UP000683925">
    <property type="component" value="Unassembled WGS sequence"/>
</dbReference>
<dbReference type="EMBL" id="CAJJDP010000133">
    <property type="protein sequence ID" value="CAD8204429.1"/>
    <property type="molecule type" value="Genomic_DNA"/>
</dbReference>
<proteinExistence type="predicted"/>
<organism evidence="1 2">
    <name type="scientific">Paramecium octaurelia</name>
    <dbReference type="NCBI Taxonomy" id="43137"/>
    <lineage>
        <taxon>Eukaryota</taxon>
        <taxon>Sar</taxon>
        <taxon>Alveolata</taxon>
        <taxon>Ciliophora</taxon>
        <taxon>Intramacronucleata</taxon>
        <taxon>Oligohymenophorea</taxon>
        <taxon>Peniculida</taxon>
        <taxon>Parameciidae</taxon>
        <taxon>Paramecium</taxon>
    </lineage>
</organism>
<gene>
    <name evidence="1" type="ORF">POCTA_138.1.T1320155</name>
</gene>
<sequence length="68" mass="8145">MQPIQIQALDEYVEKFEKNFQNLKKYCGMDELIESLKSENKNIVSRNQGNTNQEVRIKIRQLRIKFIT</sequence>
<reference evidence="1" key="1">
    <citation type="submission" date="2021-01" db="EMBL/GenBank/DDBJ databases">
        <authorList>
            <consortium name="Genoscope - CEA"/>
            <person name="William W."/>
        </authorList>
    </citation>
    <scope>NUCLEOTIDE SEQUENCE</scope>
</reference>
<protein>
    <submittedName>
        <fullName evidence="1">Uncharacterized protein</fullName>
    </submittedName>
</protein>
<dbReference type="AlphaFoldDB" id="A0A8S1XT91"/>
<accession>A0A8S1XT91</accession>
<evidence type="ECO:0000313" key="2">
    <source>
        <dbReference type="Proteomes" id="UP000683925"/>
    </source>
</evidence>